<keyword evidence="1" id="KW-0812">Transmembrane</keyword>
<organism evidence="2 3">
    <name type="scientific">Sinanodonta woodiana</name>
    <name type="common">Chinese pond mussel</name>
    <name type="synonym">Anodonta woodiana</name>
    <dbReference type="NCBI Taxonomy" id="1069815"/>
    <lineage>
        <taxon>Eukaryota</taxon>
        <taxon>Metazoa</taxon>
        <taxon>Spiralia</taxon>
        <taxon>Lophotrochozoa</taxon>
        <taxon>Mollusca</taxon>
        <taxon>Bivalvia</taxon>
        <taxon>Autobranchia</taxon>
        <taxon>Heteroconchia</taxon>
        <taxon>Palaeoheterodonta</taxon>
        <taxon>Unionida</taxon>
        <taxon>Unionoidea</taxon>
        <taxon>Unionidae</taxon>
        <taxon>Unioninae</taxon>
        <taxon>Sinanodonta</taxon>
    </lineage>
</organism>
<evidence type="ECO:0000313" key="2">
    <source>
        <dbReference type="EMBL" id="KAL3837602.1"/>
    </source>
</evidence>
<comment type="caution">
    <text evidence="2">The sequence shown here is derived from an EMBL/GenBank/DDBJ whole genome shotgun (WGS) entry which is preliminary data.</text>
</comment>
<feature type="transmembrane region" description="Helical" evidence="1">
    <location>
        <begin position="12"/>
        <end position="35"/>
    </location>
</feature>
<evidence type="ECO:0000256" key="1">
    <source>
        <dbReference type="SAM" id="Phobius"/>
    </source>
</evidence>
<gene>
    <name evidence="2" type="ORF">ACJMK2_022949</name>
</gene>
<dbReference type="AlphaFoldDB" id="A0ABD3TKJ1"/>
<name>A0ABD3TKJ1_SINWO</name>
<keyword evidence="3" id="KW-1185">Reference proteome</keyword>
<accession>A0ABD3TKJ1</accession>
<feature type="transmembrane region" description="Helical" evidence="1">
    <location>
        <begin position="74"/>
        <end position="90"/>
    </location>
</feature>
<feature type="transmembrane region" description="Helical" evidence="1">
    <location>
        <begin position="47"/>
        <end position="67"/>
    </location>
</feature>
<feature type="transmembrane region" description="Helical" evidence="1">
    <location>
        <begin position="96"/>
        <end position="116"/>
    </location>
</feature>
<keyword evidence="1" id="KW-1133">Transmembrane helix</keyword>
<sequence>MCCKATCALNTLALILLILSFVLEISGSFSGMWYMTNGKRPFHYSEIGVAIYGGIWSECVSGIFYPLTCESKETAICAMIAFVLYAVYATGNEREFFIGFYITIVAFGFGILAGMLESINLIKTNTGKVEAIH</sequence>
<evidence type="ECO:0000313" key="3">
    <source>
        <dbReference type="Proteomes" id="UP001634394"/>
    </source>
</evidence>
<reference evidence="2 3" key="1">
    <citation type="submission" date="2024-11" db="EMBL/GenBank/DDBJ databases">
        <title>Chromosome-level genome assembly of the freshwater bivalve Anodonta woodiana.</title>
        <authorList>
            <person name="Chen X."/>
        </authorList>
    </citation>
    <scope>NUCLEOTIDE SEQUENCE [LARGE SCALE GENOMIC DNA]</scope>
    <source>
        <strain evidence="2">MN2024</strain>
        <tissue evidence="2">Gills</tissue>
    </source>
</reference>
<dbReference type="Proteomes" id="UP001634394">
    <property type="component" value="Unassembled WGS sequence"/>
</dbReference>
<proteinExistence type="predicted"/>
<keyword evidence="1" id="KW-0472">Membrane</keyword>
<dbReference type="EMBL" id="JBJQND010000018">
    <property type="protein sequence ID" value="KAL3837602.1"/>
    <property type="molecule type" value="Genomic_DNA"/>
</dbReference>
<protein>
    <submittedName>
        <fullName evidence="2">Uncharacterized protein</fullName>
    </submittedName>
</protein>